<dbReference type="Proteomes" id="UP001270362">
    <property type="component" value="Unassembled WGS sequence"/>
</dbReference>
<gene>
    <name evidence="1" type="ORF">B0T22DRAFT_502111</name>
</gene>
<organism evidence="1 2">
    <name type="scientific">Podospora appendiculata</name>
    <dbReference type="NCBI Taxonomy" id="314037"/>
    <lineage>
        <taxon>Eukaryota</taxon>
        <taxon>Fungi</taxon>
        <taxon>Dikarya</taxon>
        <taxon>Ascomycota</taxon>
        <taxon>Pezizomycotina</taxon>
        <taxon>Sordariomycetes</taxon>
        <taxon>Sordariomycetidae</taxon>
        <taxon>Sordariales</taxon>
        <taxon>Podosporaceae</taxon>
        <taxon>Podospora</taxon>
    </lineage>
</organism>
<dbReference type="AlphaFoldDB" id="A0AAE1C8N9"/>
<accession>A0AAE1C8N9</accession>
<dbReference type="EMBL" id="JAULSO010000005">
    <property type="protein sequence ID" value="KAK3682965.1"/>
    <property type="molecule type" value="Genomic_DNA"/>
</dbReference>
<proteinExistence type="predicted"/>
<sequence>MADSKCWFVLRHTHYPPPVFPSDGGVGRSTGPLCLGHLIPDLKHLDTVINREGPLAFPPDMPAYLTQMRDFSCHLATNRGVNTSAEVGIPIALAAGVTVKGSANSAFQRSVSNFSTFKSADIFIIQVTPSYIEDSLDTEEVRKYVKKHSKLGTWSLFMITGIIIARGGAKISTSDNSTRGIGGGPGAELPGIAEVGLGLDFSTQKELFVASEQASDFVWAIRVAKISKGFLDREWSHETFSQGATYGLGDGVHWRQTETSEQCAKAKG</sequence>
<protein>
    <submittedName>
        <fullName evidence="1">Uncharacterized protein</fullName>
    </submittedName>
</protein>
<evidence type="ECO:0000313" key="1">
    <source>
        <dbReference type="EMBL" id="KAK3682965.1"/>
    </source>
</evidence>
<name>A0AAE1C8N9_9PEZI</name>
<comment type="caution">
    <text evidence="1">The sequence shown here is derived from an EMBL/GenBank/DDBJ whole genome shotgun (WGS) entry which is preliminary data.</text>
</comment>
<reference evidence="1" key="1">
    <citation type="journal article" date="2023" name="Mol. Phylogenet. Evol.">
        <title>Genome-scale phylogeny and comparative genomics of the fungal order Sordariales.</title>
        <authorList>
            <person name="Hensen N."/>
            <person name="Bonometti L."/>
            <person name="Westerberg I."/>
            <person name="Brannstrom I.O."/>
            <person name="Guillou S."/>
            <person name="Cros-Aarteil S."/>
            <person name="Calhoun S."/>
            <person name="Haridas S."/>
            <person name="Kuo A."/>
            <person name="Mondo S."/>
            <person name="Pangilinan J."/>
            <person name="Riley R."/>
            <person name="LaButti K."/>
            <person name="Andreopoulos B."/>
            <person name="Lipzen A."/>
            <person name="Chen C."/>
            <person name="Yan M."/>
            <person name="Daum C."/>
            <person name="Ng V."/>
            <person name="Clum A."/>
            <person name="Steindorff A."/>
            <person name="Ohm R.A."/>
            <person name="Martin F."/>
            <person name="Silar P."/>
            <person name="Natvig D.O."/>
            <person name="Lalanne C."/>
            <person name="Gautier V."/>
            <person name="Ament-Velasquez S.L."/>
            <person name="Kruys A."/>
            <person name="Hutchinson M.I."/>
            <person name="Powell A.J."/>
            <person name="Barry K."/>
            <person name="Miller A.N."/>
            <person name="Grigoriev I.V."/>
            <person name="Debuchy R."/>
            <person name="Gladieux P."/>
            <person name="Hiltunen Thoren M."/>
            <person name="Johannesson H."/>
        </authorList>
    </citation>
    <scope>NUCLEOTIDE SEQUENCE</scope>
    <source>
        <strain evidence="1">CBS 314.62</strain>
    </source>
</reference>
<keyword evidence="2" id="KW-1185">Reference proteome</keyword>
<evidence type="ECO:0000313" key="2">
    <source>
        <dbReference type="Proteomes" id="UP001270362"/>
    </source>
</evidence>
<reference evidence="1" key="2">
    <citation type="submission" date="2023-06" db="EMBL/GenBank/DDBJ databases">
        <authorList>
            <consortium name="Lawrence Berkeley National Laboratory"/>
            <person name="Haridas S."/>
            <person name="Hensen N."/>
            <person name="Bonometti L."/>
            <person name="Westerberg I."/>
            <person name="Brannstrom I.O."/>
            <person name="Guillou S."/>
            <person name="Cros-Aarteil S."/>
            <person name="Calhoun S."/>
            <person name="Kuo A."/>
            <person name="Mondo S."/>
            <person name="Pangilinan J."/>
            <person name="Riley R."/>
            <person name="Labutti K."/>
            <person name="Andreopoulos B."/>
            <person name="Lipzen A."/>
            <person name="Chen C."/>
            <person name="Yanf M."/>
            <person name="Daum C."/>
            <person name="Ng V."/>
            <person name="Clum A."/>
            <person name="Steindorff A."/>
            <person name="Ohm R."/>
            <person name="Martin F."/>
            <person name="Silar P."/>
            <person name="Natvig D."/>
            <person name="Lalanne C."/>
            <person name="Gautier V."/>
            <person name="Ament-Velasquez S.L."/>
            <person name="Kruys A."/>
            <person name="Hutchinson M.I."/>
            <person name="Powell A.J."/>
            <person name="Barry K."/>
            <person name="Miller A.N."/>
            <person name="Grigoriev I.V."/>
            <person name="Debuchy R."/>
            <person name="Gladieux P."/>
            <person name="Thoren M.H."/>
            <person name="Johannesson H."/>
        </authorList>
    </citation>
    <scope>NUCLEOTIDE SEQUENCE</scope>
    <source>
        <strain evidence="1">CBS 314.62</strain>
    </source>
</reference>